<keyword evidence="2" id="KW-0732">Signal</keyword>
<dbReference type="PROSITE" id="PS50198">
    <property type="entry name" value="PPIC_PPIASE_2"/>
    <property type="match status" value="1"/>
</dbReference>
<dbReference type="Pfam" id="PF13616">
    <property type="entry name" value="Rotamase_3"/>
    <property type="match status" value="1"/>
</dbReference>
<dbReference type="Proteomes" id="UP000704068">
    <property type="component" value="Unassembled WGS sequence"/>
</dbReference>
<dbReference type="InterPro" id="IPR000297">
    <property type="entry name" value="PPIase_PpiC"/>
</dbReference>
<feature type="signal peptide" evidence="2">
    <location>
        <begin position="1"/>
        <end position="30"/>
    </location>
</feature>
<sequence length="487" mass="55396">MLKSPYMKLKLSFGLILLSLFAINTEQLQAQSANDPVIMTINGRPILRSEFEYSYNKNGKEAAVVEKKSVDEYAEMFLNYKLKVAAAERAHIDTTKAFKDEFRTYRDLQLTPFMVDQAFIDSTAIALYDNMKTRLGGKDLLRPAHILFSVKQNATAAEKETAKMRADSVYQVIKNGGNFAALAKEYSGDLGSALRGGEISWIGPGATVKEFEEAAYKLKVGEVSQPVLTPFGYHIIKMQERKQLEPYAELRDQILYSLKQQGVDEISANEKINRIIAESKGCLTREAVMDSLLRAHEADLNLKYLIQEYHDGLLLFQISKDKVWDEANQNDKALNALFKQNKRQYSWTEPRFKGFVIHCSKPEQIKLVKKVLKKSENGDWQSAITNEFNKDSVTVVVAGPNICKKGENPYVDEFAFGVKGSAKTYPRFIYTDVFGKILNQPKSYQDVRSMVISDWQDILEKQWIGELRKTIPYSVDKDVLKTVNKHN</sequence>
<evidence type="ECO:0000256" key="2">
    <source>
        <dbReference type="SAM" id="SignalP"/>
    </source>
</evidence>
<feature type="chain" id="PRO_5037504939" evidence="2">
    <location>
        <begin position="31"/>
        <end position="487"/>
    </location>
</feature>
<protein>
    <submittedName>
        <fullName evidence="4">Peptidylprolyl isomerase</fullName>
    </submittedName>
</protein>
<dbReference type="PROSITE" id="PS01096">
    <property type="entry name" value="PPIC_PPIASE_1"/>
    <property type="match status" value="1"/>
</dbReference>
<accession>A0A929RY00</accession>
<organism evidence="4 5">
    <name type="scientific">Alloprevotella tannerae</name>
    <dbReference type="NCBI Taxonomy" id="76122"/>
    <lineage>
        <taxon>Bacteria</taxon>
        <taxon>Pseudomonadati</taxon>
        <taxon>Bacteroidota</taxon>
        <taxon>Bacteroidia</taxon>
        <taxon>Bacteroidales</taxon>
        <taxon>Prevotellaceae</taxon>
        <taxon>Alloprevotella</taxon>
    </lineage>
</organism>
<comment type="caution">
    <text evidence="4">The sequence shown here is derived from an EMBL/GenBank/DDBJ whole genome shotgun (WGS) entry which is preliminary data.</text>
</comment>
<dbReference type="SUPFAM" id="SSF54534">
    <property type="entry name" value="FKBP-like"/>
    <property type="match status" value="1"/>
</dbReference>
<name>A0A929RY00_9BACT</name>
<feature type="domain" description="PpiC" evidence="3">
    <location>
        <begin position="138"/>
        <end position="240"/>
    </location>
</feature>
<dbReference type="PANTHER" id="PTHR47245">
    <property type="entry name" value="PEPTIDYLPROLYL ISOMERASE"/>
    <property type="match status" value="1"/>
</dbReference>
<dbReference type="Gene3D" id="3.10.50.40">
    <property type="match status" value="1"/>
</dbReference>
<dbReference type="InterPro" id="IPR023058">
    <property type="entry name" value="PPIase_PpiC_CS"/>
</dbReference>
<evidence type="ECO:0000259" key="3">
    <source>
        <dbReference type="PROSITE" id="PS50198"/>
    </source>
</evidence>
<keyword evidence="1" id="KW-0697">Rotamase</keyword>
<keyword evidence="1 4" id="KW-0413">Isomerase</keyword>
<dbReference type="GO" id="GO:0003755">
    <property type="term" value="F:peptidyl-prolyl cis-trans isomerase activity"/>
    <property type="evidence" value="ECO:0007669"/>
    <property type="project" value="UniProtKB-KW"/>
</dbReference>
<evidence type="ECO:0000313" key="5">
    <source>
        <dbReference type="Proteomes" id="UP000704068"/>
    </source>
</evidence>
<dbReference type="PANTHER" id="PTHR47245:SF2">
    <property type="entry name" value="PEPTIDYL-PROLYL CIS-TRANS ISOMERASE HP_0175-RELATED"/>
    <property type="match status" value="1"/>
</dbReference>
<evidence type="ECO:0000313" key="4">
    <source>
        <dbReference type="EMBL" id="MBF0970154.1"/>
    </source>
</evidence>
<proteinExistence type="predicted"/>
<gene>
    <name evidence="4" type="ORF">HXK21_03800</name>
</gene>
<dbReference type="AlphaFoldDB" id="A0A929RY00"/>
<dbReference type="InterPro" id="IPR046357">
    <property type="entry name" value="PPIase_dom_sf"/>
</dbReference>
<dbReference type="InterPro" id="IPR050245">
    <property type="entry name" value="PrsA_foldase"/>
</dbReference>
<dbReference type="EMBL" id="JABZGR010000007">
    <property type="protein sequence ID" value="MBF0970154.1"/>
    <property type="molecule type" value="Genomic_DNA"/>
</dbReference>
<evidence type="ECO:0000256" key="1">
    <source>
        <dbReference type="PROSITE-ProRule" id="PRU00278"/>
    </source>
</evidence>
<reference evidence="4" key="1">
    <citation type="submission" date="2020-04" db="EMBL/GenBank/DDBJ databases">
        <title>Deep metagenomics examines the oral microbiome during advanced dental caries in children, revealing novel taxa and co-occurrences with host molecules.</title>
        <authorList>
            <person name="Baker J.L."/>
            <person name="Morton J.T."/>
            <person name="Dinis M."/>
            <person name="Alvarez R."/>
            <person name="Tran N.C."/>
            <person name="Knight R."/>
            <person name="Edlund A."/>
        </authorList>
    </citation>
    <scope>NUCLEOTIDE SEQUENCE</scope>
    <source>
        <strain evidence="4">JCVI_34_bin.1</strain>
    </source>
</reference>